<comment type="subcellular location">
    <subcellularLocation>
        <location evidence="1">Membrane</location>
        <topology evidence="1">Multi-pass membrane protein</topology>
    </subcellularLocation>
</comment>
<feature type="transmembrane region" description="Helical" evidence="6">
    <location>
        <begin position="67"/>
        <end position="87"/>
    </location>
</feature>
<dbReference type="GO" id="GO:0009403">
    <property type="term" value="P:toxin biosynthetic process"/>
    <property type="evidence" value="ECO:0007669"/>
    <property type="project" value="InterPro"/>
</dbReference>
<dbReference type="GO" id="GO:0016020">
    <property type="term" value="C:membrane"/>
    <property type="evidence" value="ECO:0007669"/>
    <property type="project" value="UniProtKB-SubCell"/>
</dbReference>
<dbReference type="Proteomes" id="UP000184603">
    <property type="component" value="Unassembled WGS sequence"/>
</dbReference>
<name>A0A1M7YFS9_9BACT</name>
<keyword evidence="4 6" id="KW-0472">Membrane</keyword>
<evidence type="ECO:0000313" key="8">
    <source>
        <dbReference type="Proteomes" id="UP000184603"/>
    </source>
</evidence>
<gene>
    <name evidence="7" type="ORF">SAMN02745220_04009</name>
</gene>
<dbReference type="Pfam" id="PF02674">
    <property type="entry name" value="Colicin_V"/>
    <property type="match status" value="1"/>
</dbReference>
<dbReference type="STRING" id="1121416.SAMN02745220_04009"/>
<dbReference type="PANTHER" id="PTHR37306:SF1">
    <property type="entry name" value="COLICIN V PRODUCTION PROTEIN"/>
    <property type="match status" value="1"/>
</dbReference>
<evidence type="ECO:0000256" key="2">
    <source>
        <dbReference type="ARBA" id="ARBA00022692"/>
    </source>
</evidence>
<organism evidence="7 8">
    <name type="scientific">Desulfopila aestuarii DSM 18488</name>
    <dbReference type="NCBI Taxonomy" id="1121416"/>
    <lineage>
        <taxon>Bacteria</taxon>
        <taxon>Pseudomonadati</taxon>
        <taxon>Thermodesulfobacteriota</taxon>
        <taxon>Desulfobulbia</taxon>
        <taxon>Desulfobulbales</taxon>
        <taxon>Desulfocapsaceae</taxon>
        <taxon>Desulfopila</taxon>
    </lineage>
</organism>
<sequence length="211" mass="22906">MDGGGSITVYDIVVISLFAILIGRGIWLGFLRQITGLVALYLGYIAAGQYHDKIFPFLRELSDNPEVVFLASYGLMFIATFIVITLVGKFLAHAVQISIVGWFERILGGVLGCAKALIVVVLLHMLLGVILPPESKLIRTCQTCKPLDEAVEVTRQFIKSEDVRKAFKQREPAISLDAVKDALAPISSTILGGGGSSESPKNTDDKAKKEK</sequence>
<proteinExistence type="predicted"/>
<accession>A0A1M7YFS9</accession>
<evidence type="ECO:0000256" key="4">
    <source>
        <dbReference type="ARBA" id="ARBA00023136"/>
    </source>
</evidence>
<feature type="transmembrane region" description="Helical" evidence="6">
    <location>
        <begin position="107"/>
        <end position="131"/>
    </location>
</feature>
<evidence type="ECO:0000256" key="3">
    <source>
        <dbReference type="ARBA" id="ARBA00022989"/>
    </source>
</evidence>
<dbReference type="OrthoDB" id="5432423at2"/>
<keyword evidence="3 6" id="KW-1133">Transmembrane helix</keyword>
<dbReference type="InterPro" id="IPR003825">
    <property type="entry name" value="Colicin-V_CvpA"/>
</dbReference>
<feature type="region of interest" description="Disordered" evidence="5">
    <location>
        <begin position="188"/>
        <end position="211"/>
    </location>
</feature>
<dbReference type="PANTHER" id="PTHR37306">
    <property type="entry name" value="COLICIN V PRODUCTION PROTEIN"/>
    <property type="match status" value="1"/>
</dbReference>
<feature type="transmembrane region" description="Helical" evidence="6">
    <location>
        <begin position="30"/>
        <end position="47"/>
    </location>
</feature>
<dbReference type="AlphaFoldDB" id="A0A1M7YFS9"/>
<feature type="transmembrane region" description="Helical" evidence="6">
    <location>
        <begin position="6"/>
        <end position="23"/>
    </location>
</feature>
<dbReference type="RefSeq" id="WP_073615444.1">
    <property type="nucleotide sequence ID" value="NZ_FRFE01000025.1"/>
</dbReference>
<keyword evidence="8" id="KW-1185">Reference proteome</keyword>
<dbReference type="EMBL" id="FRFE01000025">
    <property type="protein sequence ID" value="SHO51441.1"/>
    <property type="molecule type" value="Genomic_DNA"/>
</dbReference>
<keyword evidence="2 6" id="KW-0812">Transmembrane</keyword>
<evidence type="ECO:0000313" key="7">
    <source>
        <dbReference type="EMBL" id="SHO51441.1"/>
    </source>
</evidence>
<feature type="compositionally biased region" description="Basic and acidic residues" evidence="5">
    <location>
        <begin position="201"/>
        <end position="211"/>
    </location>
</feature>
<evidence type="ECO:0000256" key="5">
    <source>
        <dbReference type="SAM" id="MobiDB-lite"/>
    </source>
</evidence>
<protein>
    <submittedName>
        <fullName evidence="7">Membrane protein required for colicin V production</fullName>
    </submittedName>
</protein>
<evidence type="ECO:0000256" key="6">
    <source>
        <dbReference type="SAM" id="Phobius"/>
    </source>
</evidence>
<evidence type="ECO:0000256" key="1">
    <source>
        <dbReference type="ARBA" id="ARBA00004141"/>
    </source>
</evidence>
<reference evidence="7 8" key="1">
    <citation type="submission" date="2016-12" db="EMBL/GenBank/DDBJ databases">
        <authorList>
            <person name="Song W.-J."/>
            <person name="Kurnit D.M."/>
        </authorList>
    </citation>
    <scope>NUCLEOTIDE SEQUENCE [LARGE SCALE GENOMIC DNA]</scope>
    <source>
        <strain evidence="7 8">DSM 18488</strain>
    </source>
</reference>